<feature type="compositionally biased region" description="Polar residues" evidence="1">
    <location>
        <begin position="684"/>
        <end position="699"/>
    </location>
</feature>
<feature type="compositionally biased region" description="Basic and acidic residues" evidence="1">
    <location>
        <begin position="764"/>
        <end position="775"/>
    </location>
</feature>
<feature type="region of interest" description="Disordered" evidence="1">
    <location>
        <begin position="479"/>
        <end position="499"/>
    </location>
</feature>
<accession>A0A420TZX5</accession>
<evidence type="ECO:0000313" key="3">
    <source>
        <dbReference type="Proteomes" id="UP000283569"/>
    </source>
</evidence>
<dbReference type="Proteomes" id="UP000283569">
    <property type="component" value="Unassembled WGS sequence"/>
</dbReference>
<reference evidence="2 3" key="1">
    <citation type="journal article" date="2018" name="Sci. Rep.">
        <title>Characterisation of pathogen-specific regions and novel effector candidates in Fusarium oxysporum f. sp. cepae.</title>
        <authorList>
            <person name="Armitage A.D."/>
            <person name="Taylor A."/>
            <person name="Sobczyk M.K."/>
            <person name="Baxter L."/>
            <person name="Greenfield B.P."/>
            <person name="Bates H.J."/>
            <person name="Wilson F."/>
            <person name="Jackson A.C."/>
            <person name="Ott S."/>
            <person name="Harrison R.J."/>
            <person name="Clarkson J.P."/>
        </authorList>
    </citation>
    <scope>NUCLEOTIDE SEQUENCE [LARGE SCALE GENOMIC DNA]</scope>
    <source>
        <strain evidence="2 3">Fp_A8</strain>
    </source>
</reference>
<dbReference type="EMBL" id="MRDB01000006">
    <property type="protein sequence ID" value="RKL47052.1"/>
    <property type="molecule type" value="Genomic_DNA"/>
</dbReference>
<evidence type="ECO:0000256" key="1">
    <source>
        <dbReference type="SAM" id="MobiDB-lite"/>
    </source>
</evidence>
<gene>
    <name evidence="2" type="ORF">BFJ72_g2789</name>
</gene>
<name>A0A420TZX5_GIBIN</name>
<feature type="region of interest" description="Disordered" evidence="1">
    <location>
        <begin position="1"/>
        <end position="43"/>
    </location>
</feature>
<dbReference type="AlphaFoldDB" id="A0A420TZX5"/>
<feature type="compositionally biased region" description="Basic and acidic residues" evidence="1">
    <location>
        <begin position="352"/>
        <end position="365"/>
    </location>
</feature>
<evidence type="ECO:0000313" key="2">
    <source>
        <dbReference type="EMBL" id="RKL47052.1"/>
    </source>
</evidence>
<organism evidence="2 3">
    <name type="scientific">Gibberella intermedia</name>
    <name type="common">Bulb rot disease fungus</name>
    <name type="synonym">Fusarium proliferatum</name>
    <dbReference type="NCBI Taxonomy" id="948311"/>
    <lineage>
        <taxon>Eukaryota</taxon>
        <taxon>Fungi</taxon>
        <taxon>Dikarya</taxon>
        <taxon>Ascomycota</taxon>
        <taxon>Pezizomycotina</taxon>
        <taxon>Sordariomycetes</taxon>
        <taxon>Hypocreomycetidae</taxon>
        <taxon>Hypocreales</taxon>
        <taxon>Nectriaceae</taxon>
        <taxon>Fusarium</taxon>
        <taxon>Fusarium fujikuroi species complex</taxon>
    </lineage>
</organism>
<protein>
    <submittedName>
        <fullName evidence="2">Uncharacterized protein</fullName>
    </submittedName>
</protein>
<feature type="region of interest" description="Disordered" evidence="1">
    <location>
        <begin position="352"/>
        <end position="446"/>
    </location>
</feature>
<feature type="compositionally biased region" description="Basic residues" evidence="1">
    <location>
        <begin position="802"/>
        <end position="811"/>
    </location>
</feature>
<comment type="caution">
    <text evidence="2">The sequence shown here is derived from an EMBL/GenBank/DDBJ whole genome shotgun (WGS) entry which is preliminary data.</text>
</comment>
<feature type="compositionally biased region" description="Acidic residues" evidence="1">
    <location>
        <begin position="702"/>
        <end position="711"/>
    </location>
</feature>
<feature type="region of interest" description="Disordered" evidence="1">
    <location>
        <begin position="607"/>
        <end position="830"/>
    </location>
</feature>
<feature type="compositionally biased region" description="Low complexity" evidence="1">
    <location>
        <begin position="814"/>
        <end position="828"/>
    </location>
</feature>
<proteinExistence type="predicted"/>
<sequence>MSDTRGNKRRASNSHPDEPVKKRGRPSKAVLATKVPEGSVSRRQAQAMLSRHLPLRYASAQEAAFYEDLVDRPAGHDWTEEDKAEADEEWDRSELKKASERLNTPQHASLFLLFKISLRLYRMTPIELFSPLGGMRYQAVSKNPQWNEWIMSGTFCDLLSALMVHPCWEENLDFLSLALKWTVTCRLDPFLAFSCHANVACSVLERILAKVKGSLNKRLSVSYHEMHKTERERASERGTPISTLSDILFKIGEAVPKETAKKPMVHPKYDTMFGYPVLPVTVWDLKVLTGVVDSMKFKPEWNYSAKEALSAWKLVIAGPESPAQERLTDIYMYTFKGIFRRLRLERRELDSAQRMEEADDQRPDPDSSSDDDEDQSRDGSSSSDDVEDQSHDASSSSDDEESQLEASSLQHQSRRPTIVYDSDDEESESTSRKTSGRSRRSLQAVVTVSSDAQRELVPTTTRLLRNLRHRDVVRGVEEEDDLQAGLDDFSVNLPGEREDDGMADNAFDFGEFVPLNTHESHEFRPHGRTLAESLPQGPPASPIYTSVRETKMLEELALLREENKELRDGQKRLQDLFAQGVKKQNDVIAQKDREIVRLLKEQSDLIRKGQDEQKQQMLDMKNEQKKQMRDLMKEMESMKSELTQSRQAKEAPNQGDSVQSRRKRPGPPKATVIVTGAATRSPELGTNPSVPSNDVTVMQETMDVEPIEEDIAPQQPVPKQKTPEPERSEQQVTTAPEVIQSAPEQNTAKQKTPEPEMSQQRSEIVQEQHHEHLSDQSRQALGSRASVKVSSKNLTKDSLRGLPKRPVKKERRIGSMTGLLSGQTSSGSIQRKVFKTPRSEILRMIKNIE</sequence>
<feature type="compositionally biased region" description="Basic and acidic residues" evidence="1">
    <location>
        <begin position="607"/>
        <end position="639"/>
    </location>
</feature>